<reference evidence="2 3" key="1">
    <citation type="journal article" date="2019" name="Int. J. Syst. Evol. Microbiol.">
        <title>The Global Catalogue of Microorganisms (GCM) 10K type strain sequencing project: providing services to taxonomists for standard genome sequencing and annotation.</title>
        <authorList>
            <consortium name="The Broad Institute Genomics Platform"/>
            <consortium name="The Broad Institute Genome Sequencing Center for Infectious Disease"/>
            <person name="Wu L."/>
            <person name="Ma J."/>
        </authorList>
    </citation>
    <scope>NUCLEOTIDE SEQUENCE [LARGE SCALE GENOMIC DNA]</scope>
    <source>
        <strain evidence="2 3">JCM 5062</strain>
    </source>
</reference>
<name>A0ABN3MMH0_9ACTN</name>
<protein>
    <recommendedName>
        <fullName evidence="4">Rad50/SbcC-type AAA domain-containing protein</fullName>
    </recommendedName>
</protein>
<organism evidence="2 3">
    <name type="scientific">Streptomyces gobitricini</name>
    <dbReference type="NCBI Taxonomy" id="68211"/>
    <lineage>
        <taxon>Bacteria</taxon>
        <taxon>Bacillati</taxon>
        <taxon>Actinomycetota</taxon>
        <taxon>Actinomycetes</taxon>
        <taxon>Kitasatosporales</taxon>
        <taxon>Streptomycetaceae</taxon>
        <taxon>Streptomyces</taxon>
    </lineage>
</organism>
<comment type="caution">
    <text evidence="2">The sequence shown here is derived from an EMBL/GenBank/DDBJ whole genome shotgun (WGS) entry which is preliminary data.</text>
</comment>
<dbReference type="SUPFAM" id="SSF52540">
    <property type="entry name" value="P-loop containing nucleoside triphosphate hydrolases"/>
    <property type="match status" value="1"/>
</dbReference>
<dbReference type="InterPro" id="IPR027417">
    <property type="entry name" value="P-loop_NTPase"/>
</dbReference>
<evidence type="ECO:0000313" key="2">
    <source>
        <dbReference type="EMBL" id="GAA2504762.1"/>
    </source>
</evidence>
<keyword evidence="1" id="KW-0175">Coiled coil</keyword>
<evidence type="ECO:0000256" key="1">
    <source>
        <dbReference type="SAM" id="Coils"/>
    </source>
</evidence>
<gene>
    <name evidence="2" type="ORF">GCM10010393_41710</name>
</gene>
<dbReference type="RefSeq" id="WP_344363473.1">
    <property type="nucleotide sequence ID" value="NZ_BAAASR010000022.1"/>
</dbReference>
<evidence type="ECO:0008006" key="4">
    <source>
        <dbReference type="Google" id="ProtNLM"/>
    </source>
</evidence>
<dbReference type="EMBL" id="BAAASR010000022">
    <property type="protein sequence ID" value="GAA2504762.1"/>
    <property type="molecule type" value="Genomic_DNA"/>
</dbReference>
<proteinExistence type="predicted"/>
<sequence length="613" mass="67616">MIRLTLVHLTFLGMDRPSAAVEFSPGLTVIYGASDTGKSYVEEAVDYMLGASELKSIPEDDGYTRILLGLQVSDGRSLTLSRAIGGDTIEVFNHDLREMPTETADETLKSKHNAKSKKNISRYLLTVLGIDGQRILQSGRGNVLPLNFRDLARLAVVNDTRMADQHSPVLGTRNPLNETREKSVFKLLLSGEEEPERPTAPSNLEKQFGKGKIAVIDHLIDESRGKLTMEANQSQLREQLDRLQAALGEVTAVAVELAEVRTSLLRSRRGLEEADLAAQQRGDEVQQLLARFALLKEQYESDLARLQMVGEAGTLLGYFQTGTCVFCGAEPQHQHPEHPLAESTQLAASVSAEMRKTTDLLNDLLLMIEDLEEQAADIESARAARHEELTHNAAELRALDQRMQPVDTDATELLNARSRVENELALHAQIEQLEDLKASLSTVAPAPPAARPDGIPAAAVADFERMIHETLEAWHVPGGNRVSYDPTTAELSVDGQPRKSRGRGMRSILHAAFAVSLARRNTAHDLIHPGFVVLDTPVLTYRRPEDPHEDRPELMTADVAENFYRDLLENPPGQVVVIENPTPPASIRGRATVHAFSVDGSERQGFFPPRDRQ</sequence>
<feature type="coiled-coil region" evidence="1">
    <location>
        <begin position="354"/>
        <end position="388"/>
    </location>
</feature>
<evidence type="ECO:0000313" key="3">
    <source>
        <dbReference type="Proteomes" id="UP001499942"/>
    </source>
</evidence>
<accession>A0ABN3MMH0</accession>
<dbReference type="Proteomes" id="UP001499942">
    <property type="component" value="Unassembled WGS sequence"/>
</dbReference>
<dbReference type="Gene3D" id="3.40.50.300">
    <property type="entry name" value="P-loop containing nucleotide triphosphate hydrolases"/>
    <property type="match status" value="1"/>
</dbReference>
<keyword evidence="3" id="KW-1185">Reference proteome</keyword>